<dbReference type="InterPro" id="IPR036055">
    <property type="entry name" value="LDL_receptor-like_sf"/>
</dbReference>
<dbReference type="PROSITE" id="PS50068">
    <property type="entry name" value="LDLRA_2"/>
    <property type="match status" value="1"/>
</dbReference>
<dbReference type="AlphaFoldDB" id="A0A914L1X2"/>
<evidence type="ECO:0000313" key="6">
    <source>
        <dbReference type="WBParaSite" id="Minc3s00229g08092"/>
    </source>
</evidence>
<protein>
    <submittedName>
        <fullName evidence="6">Uncharacterized protein</fullName>
    </submittedName>
</protein>
<feature type="compositionally biased region" description="Basic and acidic residues" evidence="3">
    <location>
        <begin position="901"/>
        <end position="915"/>
    </location>
</feature>
<keyword evidence="4" id="KW-0472">Membrane</keyword>
<feature type="region of interest" description="Disordered" evidence="3">
    <location>
        <begin position="1038"/>
        <end position="1145"/>
    </location>
</feature>
<feature type="compositionally biased region" description="Basic and acidic residues" evidence="3">
    <location>
        <begin position="700"/>
        <end position="758"/>
    </location>
</feature>
<dbReference type="CDD" id="cd00112">
    <property type="entry name" value="LDLa"/>
    <property type="match status" value="1"/>
</dbReference>
<dbReference type="SUPFAM" id="SSF57424">
    <property type="entry name" value="LDL receptor-like module"/>
    <property type="match status" value="1"/>
</dbReference>
<feature type="compositionally biased region" description="Low complexity" evidence="3">
    <location>
        <begin position="1104"/>
        <end position="1115"/>
    </location>
</feature>
<feature type="region of interest" description="Disordered" evidence="3">
    <location>
        <begin position="684"/>
        <end position="758"/>
    </location>
</feature>
<feature type="compositionally biased region" description="Basic residues" evidence="3">
    <location>
        <begin position="1073"/>
        <end position="1084"/>
    </location>
</feature>
<evidence type="ECO:0000256" key="3">
    <source>
        <dbReference type="SAM" id="MobiDB-lite"/>
    </source>
</evidence>
<name>A0A914L1X2_MELIC</name>
<keyword evidence="5" id="KW-1185">Reference proteome</keyword>
<feature type="compositionally biased region" description="Polar residues" evidence="3">
    <location>
        <begin position="617"/>
        <end position="626"/>
    </location>
</feature>
<dbReference type="Gene3D" id="4.10.400.10">
    <property type="entry name" value="Low-density Lipoprotein Receptor"/>
    <property type="match status" value="1"/>
</dbReference>
<feature type="transmembrane region" description="Helical" evidence="4">
    <location>
        <begin position="347"/>
        <end position="370"/>
    </location>
</feature>
<dbReference type="InterPro" id="IPR002172">
    <property type="entry name" value="LDrepeatLR_classA_rpt"/>
</dbReference>
<feature type="compositionally biased region" description="Acidic residues" evidence="3">
    <location>
        <begin position="1091"/>
        <end position="1101"/>
    </location>
</feature>
<keyword evidence="1" id="KW-1015">Disulfide bond</keyword>
<feature type="region of interest" description="Disordered" evidence="3">
    <location>
        <begin position="607"/>
        <end position="629"/>
    </location>
</feature>
<dbReference type="WBParaSite" id="Minc3s00229g08092">
    <property type="protein sequence ID" value="Minc3s00229g08092"/>
    <property type="gene ID" value="Minc3s00229g08092"/>
</dbReference>
<keyword evidence="4" id="KW-0812">Transmembrane</keyword>
<reference evidence="6" key="1">
    <citation type="submission" date="2022-11" db="UniProtKB">
        <authorList>
            <consortium name="WormBaseParasite"/>
        </authorList>
    </citation>
    <scope>IDENTIFICATION</scope>
</reference>
<feature type="compositionally biased region" description="Basic and acidic residues" evidence="3">
    <location>
        <begin position="877"/>
        <end position="890"/>
    </location>
</feature>
<feature type="region of interest" description="Disordered" evidence="3">
    <location>
        <begin position="531"/>
        <end position="563"/>
    </location>
</feature>
<feature type="region of interest" description="Disordered" evidence="3">
    <location>
        <begin position="793"/>
        <end position="829"/>
    </location>
</feature>
<sequence>MESAFLFHVSMMVGQKDCMDESDEFCLPGQIECGSQFCADPIHLVDCLILGSNSSCTLKNKMEGVGSIPSFCEFLNASTRRRLCHLHNSIACRGYGQCILTIWLMDGKKDCLDGSDEDPGYVGLFNTSFDRPFISLPSTSNNPDRESITTTQSTSTKTIVDYTSNSFTSIHQLVWPQRGRVLKPIKNTNNNIEPLQQQKLRENIFVTTPTYPFEKIFTSSSKSTHLNVEDNRKFGGKSKEESKLEVEKSKNIEIWEPKMTVKQTALIETSTEITKIFEGETTITVPAINHFISITTTLATESTTQEIENVKLLSTKPIVIIVDTTSKSEELLTTSKSDEGNEKEKSWLWLFLLLLFLFCLCCLLLPLFWWCCSSKQRRSNFFTIFRRRWRNIKLKMGGKQTQSALLPTIATTALTASTIPTKVVIPQESGISVISESVEESTRGGAFSVAEHENTLKIPTIGEVGRIASLAQAWQQQHHKPSKAFDDSEDYLIMEECEEEEIGGTDLVRRQSSITTFLDKAKTFEKKDTTTTKTTTTTTITEEKKEEVEEGKQKEEEKKPTIELQKSSTITEGTSTIVETKTEEEKEEKSIEVVDKSLQLPSLLLKEKTMEEEELPRSSSATSRPGTPTIWDQFRVLGEQYSGADDQIALATERRDSLDDILIKMDTIEKQQILPIIEKHEVISEELDKEKDEETFENEEEKKEGEEEGNVKDEAEEKGEEGKVLESEKDTTTRGDKIGLTEEKTEEDVKKEEEGGEEKIKLARDIKKGIEILPKIEKDGKEAKLATKKVGDYKKQKHLEKQQKLPSIPPLDIRKCTRQHPSSLTLIKTKKEVPRLDRIEKTTKEDKSKKDEKEDVFVLVKGHRVFDGHERKTPLFSLRREDKQKEERILSKQKQQNTALNEKKRTELKKEDAQPKIKQRRERLLKLRAQHPIIESSCDEHFVEEPIFDPDLPSTSNYHQQHYVHKHLHLPQIEEDIEQRVHSGCILSGRQPWNSNPRTETSSKWLPPLITEPITSAERSPERIESLVHSGCITNREPWDSHLKPSPLSPPNINSPVTSKRLKTTENLLKAQKSTRRQPRPRPKSVRELTDPDWEKEEFEESNNKNNYFNQFSSSMNFKRPKKATSSPDTKEENEEDFETNDNNFYSKDFLMNKRRRNM</sequence>
<dbReference type="Proteomes" id="UP000887563">
    <property type="component" value="Unplaced"/>
</dbReference>
<feature type="compositionally biased region" description="Basic and acidic residues" evidence="3">
    <location>
        <begin position="541"/>
        <end position="561"/>
    </location>
</feature>
<feature type="compositionally biased region" description="Basic and acidic residues" evidence="3">
    <location>
        <begin position="793"/>
        <end position="803"/>
    </location>
</feature>
<feature type="region of interest" description="Disordered" evidence="3">
    <location>
        <begin position="877"/>
        <end position="915"/>
    </location>
</feature>
<comment type="caution">
    <text evidence="2">Lacks conserved residue(s) required for the propagation of feature annotation.</text>
</comment>
<accession>A0A914L1X2</accession>
<organism evidence="5 6">
    <name type="scientific">Meloidogyne incognita</name>
    <name type="common">Southern root-knot nematode worm</name>
    <name type="synonym">Oxyuris incognita</name>
    <dbReference type="NCBI Taxonomy" id="6306"/>
    <lineage>
        <taxon>Eukaryota</taxon>
        <taxon>Metazoa</taxon>
        <taxon>Ecdysozoa</taxon>
        <taxon>Nematoda</taxon>
        <taxon>Chromadorea</taxon>
        <taxon>Rhabditida</taxon>
        <taxon>Tylenchina</taxon>
        <taxon>Tylenchomorpha</taxon>
        <taxon>Tylenchoidea</taxon>
        <taxon>Meloidogynidae</taxon>
        <taxon>Meloidogyninae</taxon>
        <taxon>Meloidogyne</taxon>
        <taxon>Meloidogyne incognita group</taxon>
    </lineage>
</organism>
<feature type="compositionally biased region" description="Low complexity" evidence="3">
    <location>
        <begin position="531"/>
        <end position="540"/>
    </location>
</feature>
<keyword evidence="4" id="KW-1133">Transmembrane helix</keyword>
<proteinExistence type="predicted"/>
<evidence type="ECO:0000313" key="5">
    <source>
        <dbReference type="Proteomes" id="UP000887563"/>
    </source>
</evidence>
<evidence type="ECO:0000256" key="4">
    <source>
        <dbReference type="SAM" id="Phobius"/>
    </source>
</evidence>
<evidence type="ECO:0000256" key="2">
    <source>
        <dbReference type="PROSITE-ProRule" id="PRU00124"/>
    </source>
</evidence>
<dbReference type="SMART" id="SM00192">
    <property type="entry name" value="LDLa"/>
    <property type="match status" value="1"/>
</dbReference>
<evidence type="ECO:0000256" key="1">
    <source>
        <dbReference type="ARBA" id="ARBA00023157"/>
    </source>
</evidence>